<dbReference type="CDD" id="cd07185">
    <property type="entry name" value="OmpA_C-like"/>
    <property type="match status" value="1"/>
</dbReference>
<organism evidence="6 7">
    <name type="scientific">Acinetobacter baumannii</name>
    <dbReference type="NCBI Taxonomy" id="470"/>
    <lineage>
        <taxon>Bacteria</taxon>
        <taxon>Pseudomonadati</taxon>
        <taxon>Pseudomonadota</taxon>
        <taxon>Gammaproteobacteria</taxon>
        <taxon>Moraxellales</taxon>
        <taxon>Moraxellaceae</taxon>
        <taxon>Acinetobacter</taxon>
        <taxon>Acinetobacter calcoaceticus/baumannii complex</taxon>
    </lineage>
</organism>
<dbReference type="GO" id="GO:0009279">
    <property type="term" value="C:cell outer membrane"/>
    <property type="evidence" value="ECO:0007669"/>
    <property type="project" value="UniProtKB-SubCell"/>
</dbReference>
<gene>
    <name evidence="6" type="ORF">APD06_07830</name>
</gene>
<evidence type="ECO:0000313" key="7">
    <source>
        <dbReference type="Proteomes" id="UP000051322"/>
    </source>
</evidence>
<dbReference type="Pfam" id="PF00691">
    <property type="entry name" value="OmpA"/>
    <property type="match status" value="1"/>
</dbReference>
<comment type="subcellular location">
    <subcellularLocation>
        <location evidence="1">Cell outer membrane</location>
    </subcellularLocation>
</comment>
<keyword evidence="2 4" id="KW-0472">Membrane</keyword>
<dbReference type="PROSITE" id="PS51123">
    <property type="entry name" value="OMPA_2"/>
    <property type="match status" value="1"/>
</dbReference>
<evidence type="ECO:0000259" key="5">
    <source>
        <dbReference type="PROSITE" id="PS51123"/>
    </source>
</evidence>
<dbReference type="InterPro" id="IPR036737">
    <property type="entry name" value="OmpA-like_sf"/>
</dbReference>
<dbReference type="InterPro" id="IPR006665">
    <property type="entry name" value="OmpA-like"/>
</dbReference>
<dbReference type="SUPFAM" id="SSF103088">
    <property type="entry name" value="OmpA-like"/>
    <property type="match status" value="1"/>
</dbReference>
<evidence type="ECO:0000256" key="3">
    <source>
        <dbReference type="ARBA" id="ARBA00023237"/>
    </source>
</evidence>
<dbReference type="InterPro" id="IPR006664">
    <property type="entry name" value="OMP_bac"/>
</dbReference>
<dbReference type="Proteomes" id="UP000051322">
    <property type="component" value="Unassembled WGS sequence"/>
</dbReference>
<keyword evidence="3" id="KW-0998">Cell outer membrane</keyword>
<evidence type="ECO:0000313" key="6">
    <source>
        <dbReference type="EMBL" id="KQD12061.1"/>
    </source>
</evidence>
<dbReference type="PRINTS" id="PR01021">
    <property type="entry name" value="OMPADOMAIN"/>
</dbReference>
<name>A0AB73FAL3_ACIBA</name>
<comment type="caution">
    <text evidence="6">The sequence shown here is derived from an EMBL/GenBank/DDBJ whole genome shotgun (WGS) entry which is preliminary data.</text>
</comment>
<dbReference type="RefSeq" id="WP_000934188.1">
    <property type="nucleotide sequence ID" value="NZ_BKDF01000001.1"/>
</dbReference>
<proteinExistence type="predicted"/>
<dbReference type="PANTHER" id="PTHR30329:SF21">
    <property type="entry name" value="LIPOPROTEIN YIAD-RELATED"/>
    <property type="match status" value="1"/>
</dbReference>
<dbReference type="Gene3D" id="3.30.1330.60">
    <property type="entry name" value="OmpA-like domain"/>
    <property type="match status" value="1"/>
</dbReference>
<dbReference type="PANTHER" id="PTHR30329">
    <property type="entry name" value="STATOR ELEMENT OF FLAGELLAR MOTOR COMPLEX"/>
    <property type="match status" value="1"/>
</dbReference>
<protein>
    <recommendedName>
        <fullName evidence="5">OmpA-like domain-containing protein</fullName>
    </recommendedName>
</protein>
<evidence type="ECO:0000256" key="1">
    <source>
        <dbReference type="ARBA" id="ARBA00004442"/>
    </source>
</evidence>
<dbReference type="EMBL" id="LLFE01000165">
    <property type="protein sequence ID" value="KQD12061.1"/>
    <property type="molecule type" value="Genomic_DNA"/>
</dbReference>
<reference evidence="6 7" key="1">
    <citation type="submission" date="2015-10" db="EMBL/GenBank/DDBJ databases">
        <title>The utility of whole genome sequencing in characterizing Acinetobacter epidemiology and analyzing hospital outbreaks.</title>
        <authorList>
            <person name="Ozer E.A."/>
            <person name="Fitzpatrick M.A."/>
            <person name="Hauser A.R."/>
        </authorList>
    </citation>
    <scope>NUCLEOTIDE SEQUENCE [LARGE SCALE GENOMIC DNA]</scope>
    <source>
        <strain evidence="6 7">ABBL059</strain>
    </source>
</reference>
<dbReference type="AlphaFoldDB" id="A0AB73FAL3"/>
<accession>A0AB73FAL3</accession>
<feature type="domain" description="OmpA-like" evidence="5">
    <location>
        <begin position="1"/>
        <end position="78"/>
    </location>
</feature>
<evidence type="ECO:0000256" key="4">
    <source>
        <dbReference type="PROSITE-ProRule" id="PRU00473"/>
    </source>
</evidence>
<dbReference type="InterPro" id="IPR050330">
    <property type="entry name" value="Bact_OuterMem_StrucFunc"/>
</dbReference>
<sequence length="78" mass="8841">MLNQIVNFLTSHPAYTLTLYGFTNQQANEQYNLKLSLRRAQAVSQYLTQQGVALNRIATEAKGKTQLIKNENPYHTNG</sequence>
<evidence type="ECO:0000256" key="2">
    <source>
        <dbReference type="ARBA" id="ARBA00023136"/>
    </source>
</evidence>